<proteinExistence type="predicted"/>
<dbReference type="RefSeq" id="XP_060290169.1">
    <property type="nucleotide sequence ID" value="XM_060446873.1"/>
</dbReference>
<dbReference type="EMBL" id="JAUIRO010000008">
    <property type="protein sequence ID" value="KAK0703310.1"/>
    <property type="molecule type" value="Genomic_DNA"/>
</dbReference>
<organism evidence="2 3">
    <name type="scientific">Lasiosphaeria miniovina</name>
    <dbReference type="NCBI Taxonomy" id="1954250"/>
    <lineage>
        <taxon>Eukaryota</taxon>
        <taxon>Fungi</taxon>
        <taxon>Dikarya</taxon>
        <taxon>Ascomycota</taxon>
        <taxon>Pezizomycotina</taxon>
        <taxon>Sordariomycetes</taxon>
        <taxon>Sordariomycetidae</taxon>
        <taxon>Sordariales</taxon>
        <taxon>Lasiosphaeriaceae</taxon>
        <taxon>Lasiosphaeria</taxon>
    </lineage>
</organism>
<gene>
    <name evidence="2" type="ORF">B0T26DRAFT_792590</name>
</gene>
<feature type="region of interest" description="Disordered" evidence="1">
    <location>
        <begin position="312"/>
        <end position="348"/>
    </location>
</feature>
<sequence>MARSECCASHSLKLGAGGGGAAYAVIVVAVQDHLVAIARYAWRAATVSFTLDADATTGSQVRNTTDDSAPAEFGRVPPSSGASKARDAAAVVVDKKATVVRRQKSREAAARNGAADSHLTNHMSDTLIGNRVILNEFPVLPVYRRHPIPLTAFTVTATAPGSTVIATAPGASLDNNLGLGGRAGRDIGQRPGGLKLHKRMRGPFLLAFSISRPMTSGISLEVHATVTDSGADARRLQFPDAPGLTVESGLVRDSTGPRLWRRRCASAGCRPSLYGSVDINSAFRSAAASWDERTYSPRFYFCAASHDGGLTTLDGPRRRRGHRREKVKRKRDVPPKAQEDDFGKNQALSRATNPVSSATQCFFLVSILSGVRDLSDNYNNKGYNLRNSASCTTRGSQASSTATLVHDTLLASKQHRDRSQPVVEALRSLPQL</sequence>
<feature type="region of interest" description="Disordered" evidence="1">
    <location>
        <begin position="58"/>
        <end position="87"/>
    </location>
</feature>
<keyword evidence="3" id="KW-1185">Reference proteome</keyword>
<evidence type="ECO:0000256" key="1">
    <source>
        <dbReference type="SAM" id="MobiDB-lite"/>
    </source>
</evidence>
<dbReference type="Proteomes" id="UP001172101">
    <property type="component" value="Unassembled WGS sequence"/>
</dbReference>
<comment type="caution">
    <text evidence="2">The sequence shown here is derived from an EMBL/GenBank/DDBJ whole genome shotgun (WGS) entry which is preliminary data.</text>
</comment>
<dbReference type="GeneID" id="85330143"/>
<reference evidence="2" key="1">
    <citation type="submission" date="2023-06" db="EMBL/GenBank/DDBJ databases">
        <title>Genome-scale phylogeny and comparative genomics of the fungal order Sordariales.</title>
        <authorList>
            <consortium name="Lawrence Berkeley National Laboratory"/>
            <person name="Hensen N."/>
            <person name="Bonometti L."/>
            <person name="Westerberg I."/>
            <person name="Brannstrom I.O."/>
            <person name="Guillou S."/>
            <person name="Cros-Aarteil S."/>
            <person name="Calhoun S."/>
            <person name="Haridas S."/>
            <person name="Kuo A."/>
            <person name="Mondo S."/>
            <person name="Pangilinan J."/>
            <person name="Riley R."/>
            <person name="LaButti K."/>
            <person name="Andreopoulos B."/>
            <person name="Lipzen A."/>
            <person name="Chen C."/>
            <person name="Yanf M."/>
            <person name="Daum C."/>
            <person name="Ng V."/>
            <person name="Clum A."/>
            <person name="Steindorff A."/>
            <person name="Ohm R."/>
            <person name="Martin F."/>
            <person name="Silar P."/>
            <person name="Natvig D."/>
            <person name="Lalanne C."/>
            <person name="Gautier V."/>
            <person name="Ament-velasquez S.L."/>
            <person name="Kruys A."/>
            <person name="Hutchinson M.I."/>
            <person name="Powell A.J."/>
            <person name="Barry K."/>
            <person name="Miller A.N."/>
            <person name="Grigoriev I.V."/>
            <person name="Debuchy R."/>
            <person name="Gladieux P."/>
            <person name="Thoren M.H."/>
            <person name="Johannesson H."/>
        </authorList>
    </citation>
    <scope>NUCLEOTIDE SEQUENCE</scope>
    <source>
        <strain evidence="2">SMH2392-1A</strain>
    </source>
</reference>
<name>A0AA40DHH6_9PEZI</name>
<feature type="compositionally biased region" description="Polar residues" evidence="1">
    <location>
        <begin position="58"/>
        <end position="67"/>
    </location>
</feature>
<protein>
    <submittedName>
        <fullName evidence="2">Uncharacterized protein</fullName>
    </submittedName>
</protein>
<dbReference type="AlphaFoldDB" id="A0AA40DHH6"/>
<feature type="compositionally biased region" description="Basic and acidic residues" evidence="1">
    <location>
        <begin position="332"/>
        <end position="343"/>
    </location>
</feature>
<accession>A0AA40DHH6</accession>
<evidence type="ECO:0000313" key="2">
    <source>
        <dbReference type="EMBL" id="KAK0703310.1"/>
    </source>
</evidence>
<feature type="compositionally biased region" description="Basic residues" evidence="1">
    <location>
        <begin position="317"/>
        <end position="331"/>
    </location>
</feature>
<evidence type="ECO:0000313" key="3">
    <source>
        <dbReference type="Proteomes" id="UP001172101"/>
    </source>
</evidence>